<evidence type="ECO:0000256" key="2">
    <source>
        <dbReference type="ARBA" id="ARBA00022559"/>
    </source>
</evidence>
<dbReference type="SUPFAM" id="SSF54909">
    <property type="entry name" value="Dimeric alpha+beta barrel"/>
    <property type="match status" value="1"/>
</dbReference>
<evidence type="ECO:0000259" key="10">
    <source>
        <dbReference type="Pfam" id="PF20628"/>
    </source>
</evidence>
<comment type="caution">
    <text evidence="11">The sequence shown here is derived from an EMBL/GenBank/DDBJ whole genome shotgun (WGS) entry which is preliminary data.</text>
</comment>
<dbReference type="InterPro" id="IPR011008">
    <property type="entry name" value="Dimeric_a/b-barrel"/>
</dbReference>
<evidence type="ECO:0000256" key="7">
    <source>
        <dbReference type="ARBA" id="ARBA00023004"/>
    </source>
</evidence>
<dbReference type="AlphaFoldDB" id="A0A8J3XT60"/>
<evidence type="ECO:0000259" key="9">
    <source>
        <dbReference type="Pfam" id="PF04261"/>
    </source>
</evidence>
<comment type="similarity">
    <text evidence="8">Belongs to the DyP-type peroxidase family.</text>
</comment>
<evidence type="ECO:0000256" key="8">
    <source>
        <dbReference type="ARBA" id="ARBA00025737"/>
    </source>
</evidence>
<feature type="domain" description="Dyp-type peroxidase C-terminal" evidence="10">
    <location>
        <begin position="195"/>
        <end position="390"/>
    </location>
</feature>
<keyword evidence="5" id="KW-0732">Signal</keyword>
<dbReference type="GO" id="GO:0005829">
    <property type="term" value="C:cytosol"/>
    <property type="evidence" value="ECO:0007669"/>
    <property type="project" value="TreeGrafter"/>
</dbReference>
<reference evidence="11" key="1">
    <citation type="submission" date="2021-01" db="EMBL/GenBank/DDBJ databases">
        <title>Whole genome shotgun sequence of Planotetraspora silvatica NBRC 100141.</title>
        <authorList>
            <person name="Komaki H."/>
            <person name="Tamura T."/>
        </authorList>
    </citation>
    <scope>NUCLEOTIDE SEQUENCE</scope>
    <source>
        <strain evidence="11">NBRC 100141</strain>
    </source>
</reference>
<keyword evidence="2" id="KW-0575">Peroxidase</keyword>
<sequence>MGGTLATGLIGVAGKPVQESSPIAGDVVPFHGVHQSGITSPPRTPQQQGIFVSYDVTAENRSELNELFHVLTTRARFLTSGGPARPARDSSGSGLLGSTLVPDGLTVTVGLGSSLFDDRYGLAGRKPTELVPMTAFAHDDLNPAECHGDLLLQLCANHTDALVNALIDLHARTQGLMRQRWRIDGFRSPQRPSGTPRDLLGFHDDVANHFLTDVEGRIEKFVWTHAPSPEPAWTTGGTYQVVRIVRFDLDKWDKVPVEQQQRIIGRHKVTGIPLNGGTNENSPTVYDPQGKVMPFNCHVRLANPKTADSPFAAPNPYVPAKVPPVHIWRRSYQYMRAPDVNGRMDAGHAFCCFQRRLRTYVEMQQRLESEMLVPYISPTGGGYFFALPGVINRTDYYARALLT</sequence>
<dbReference type="Pfam" id="PF04261">
    <property type="entry name" value="Dyp_perox_N"/>
    <property type="match status" value="1"/>
</dbReference>
<evidence type="ECO:0000256" key="3">
    <source>
        <dbReference type="ARBA" id="ARBA00022617"/>
    </source>
</evidence>
<keyword evidence="4" id="KW-0479">Metal-binding</keyword>
<dbReference type="GO" id="GO:0004601">
    <property type="term" value="F:peroxidase activity"/>
    <property type="evidence" value="ECO:0007669"/>
    <property type="project" value="UniProtKB-KW"/>
</dbReference>
<protein>
    <recommendedName>
        <fullName evidence="13">Dyp-type peroxidase</fullName>
    </recommendedName>
</protein>
<dbReference type="Pfam" id="PF20628">
    <property type="entry name" value="Dyp_perox_C"/>
    <property type="match status" value="1"/>
</dbReference>
<keyword evidence="7" id="KW-0408">Iron</keyword>
<dbReference type="InterPro" id="IPR048327">
    <property type="entry name" value="Dyp_perox_N"/>
</dbReference>
<keyword evidence="12" id="KW-1185">Reference proteome</keyword>
<evidence type="ECO:0000256" key="6">
    <source>
        <dbReference type="ARBA" id="ARBA00023002"/>
    </source>
</evidence>
<proteinExistence type="inferred from homology"/>
<evidence type="ECO:0000256" key="5">
    <source>
        <dbReference type="ARBA" id="ARBA00022729"/>
    </source>
</evidence>
<dbReference type="PANTHER" id="PTHR30521">
    <property type="entry name" value="DEFERROCHELATASE/PEROXIDASE"/>
    <property type="match status" value="1"/>
</dbReference>
<organism evidence="11 12">
    <name type="scientific">Planotetraspora silvatica</name>
    <dbReference type="NCBI Taxonomy" id="234614"/>
    <lineage>
        <taxon>Bacteria</taxon>
        <taxon>Bacillati</taxon>
        <taxon>Actinomycetota</taxon>
        <taxon>Actinomycetes</taxon>
        <taxon>Streptosporangiales</taxon>
        <taxon>Streptosporangiaceae</taxon>
        <taxon>Planotetraspora</taxon>
    </lineage>
</organism>
<dbReference type="InterPro" id="IPR006314">
    <property type="entry name" value="Dyp_peroxidase"/>
</dbReference>
<gene>
    <name evidence="11" type="ORF">Psi02_76550</name>
</gene>
<dbReference type="GO" id="GO:0046872">
    <property type="term" value="F:metal ion binding"/>
    <property type="evidence" value="ECO:0007669"/>
    <property type="project" value="UniProtKB-KW"/>
</dbReference>
<dbReference type="PANTHER" id="PTHR30521:SF4">
    <property type="entry name" value="DEFERROCHELATASE"/>
    <property type="match status" value="1"/>
</dbReference>
<dbReference type="GO" id="GO:0020037">
    <property type="term" value="F:heme binding"/>
    <property type="evidence" value="ECO:0007669"/>
    <property type="project" value="InterPro"/>
</dbReference>
<dbReference type="EMBL" id="BOOQ01000064">
    <property type="protein sequence ID" value="GII51231.1"/>
    <property type="molecule type" value="Genomic_DNA"/>
</dbReference>
<evidence type="ECO:0000313" key="11">
    <source>
        <dbReference type="EMBL" id="GII51231.1"/>
    </source>
</evidence>
<dbReference type="InterPro" id="IPR048328">
    <property type="entry name" value="Dyp_perox_C"/>
</dbReference>
<name>A0A8J3XT60_9ACTN</name>
<accession>A0A8J3XT60</accession>
<comment type="cofactor">
    <cofactor evidence="1">
        <name>heme b</name>
        <dbReference type="ChEBI" id="CHEBI:60344"/>
    </cofactor>
</comment>
<dbReference type="NCBIfam" id="TIGR01413">
    <property type="entry name" value="Dyp_perox_fam"/>
    <property type="match status" value="1"/>
</dbReference>
<evidence type="ECO:0008006" key="13">
    <source>
        <dbReference type="Google" id="ProtNLM"/>
    </source>
</evidence>
<keyword evidence="6" id="KW-0560">Oxidoreductase</keyword>
<dbReference type="PROSITE" id="PS51404">
    <property type="entry name" value="DYP_PEROXIDASE"/>
    <property type="match status" value="1"/>
</dbReference>
<evidence type="ECO:0000256" key="4">
    <source>
        <dbReference type="ARBA" id="ARBA00022723"/>
    </source>
</evidence>
<dbReference type="Proteomes" id="UP000644610">
    <property type="component" value="Unassembled WGS sequence"/>
</dbReference>
<feature type="domain" description="Dyp-type peroxidase N-terminal" evidence="9">
    <location>
        <begin position="35"/>
        <end position="187"/>
    </location>
</feature>
<evidence type="ECO:0000313" key="12">
    <source>
        <dbReference type="Proteomes" id="UP000644610"/>
    </source>
</evidence>
<evidence type="ECO:0000256" key="1">
    <source>
        <dbReference type="ARBA" id="ARBA00001970"/>
    </source>
</evidence>
<keyword evidence="3" id="KW-0349">Heme</keyword>